<evidence type="ECO:0000256" key="4">
    <source>
        <dbReference type="ARBA" id="ARBA00022989"/>
    </source>
</evidence>
<feature type="transmembrane region" description="Helical" evidence="6">
    <location>
        <begin position="646"/>
        <end position="667"/>
    </location>
</feature>
<comment type="caution">
    <text evidence="8">The sequence shown here is derived from an EMBL/GenBank/DDBJ whole genome shotgun (WGS) entry which is preliminary data.</text>
</comment>
<dbReference type="STRING" id="679200.HMPREF9333_01711"/>
<evidence type="ECO:0000313" key="8">
    <source>
        <dbReference type="EMBL" id="EHI55091.1"/>
    </source>
</evidence>
<comment type="subcellular location">
    <subcellularLocation>
        <location evidence="1">Cell membrane</location>
        <topology evidence="1">Multi-pass membrane protein</topology>
    </subcellularLocation>
</comment>
<feature type="transmembrane region" description="Helical" evidence="6">
    <location>
        <begin position="419"/>
        <end position="440"/>
    </location>
</feature>
<feature type="transmembrane region" description="Helical" evidence="6">
    <location>
        <begin position="688"/>
        <end position="710"/>
    </location>
</feature>
<evidence type="ECO:0000256" key="5">
    <source>
        <dbReference type="ARBA" id="ARBA00023136"/>
    </source>
</evidence>
<feature type="domain" description="ABC3 transporter permease C-terminal" evidence="7">
    <location>
        <begin position="264"/>
        <end position="370"/>
    </location>
</feature>
<protein>
    <recommendedName>
        <fullName evidence="7">ABC3 transporter permease C-terminal domain-containing protein</fullName>
    </recommendedName>
</protein>
<evidence type="ECO:0000259" key="7">
    <source>
        <dbReference type="Pfam" id="PF02687"/>
    </source>
</evidence>
<reference evidence="8 9" key="1">
    <citation type="submission" date="2011-08" db="EMBL/GenBank/DDBJ databases">
        <title>The Genome Sequence of Johnsonella ignava ATCC 51276.</title>
        <authorList>
            <consortium name="The Broad Institute Genome Sequencing Platform"/>
            <person name="Earl A."/>
            <person name="Ward D."/>
            <person name="Feldgarden M."/>
            <person name="Gevers D."/>
            <person name="Izard J."/>
            <person name="Blanton J.M."/>
            <person name="Baranova O.V."/>
            <person name="Dewhirst F.E."/>
            <person name="Young S.K."/>
            <person name="Zeng Q."/>
            <person name="Gargeya S."/>
            <person name="Fitzgerald M."/>
            <person name="Haas B."/>
            <person name="Abouelleil A."/>
            <person name="Alvarado L."/>
            <person name="Arachchi H.M."/>
            <person name="Berlin A."/>
            <person name="Brown A."/>
            <person name="Chapman S.B."/>
            <person name="Chen Z."/>
            <person name="Dunbar C."/>
            <person name="Freedman E."/>
            <person name="Gearin G."/>
            <person name="Gellesch M."/>
            <person name="Goldberg J."/>
            <person name="Griggs A."/>
            <person name="Gujja S."/>
            <person name="Heiman D."/>
            <person name="Howarth C."/>
            <person name="Larson L."/>
            <person name="Lui A."/>
            <person name="MacDonald P.J.P."/>
            <person name="Montmayeur A."/>
            <person name="Murphy C."/>
            <person name="Neiman D."/>
            <person name="Pearson M."/>
            <person name="Priest M."/>
            <person name="Roberts A."/>
            <person name="Saif S."/>
            <person name="Shea T."/>
            <person name="Shenoy N."/>
            <person name="Sisk P."/>
            <person name="Stolte C."/>
            <person name="Sykes S."/>
            <person name="Wortman J."/>
            <person name="Nusbaum C."/>
            <person name="Birren B."/>
        </authorList>
    </citation>
    <scope>NUCLEOTIDE SEQUENCE [LARGE SCALE GENOMIC DNA]</scope>
    <source>
        <strain evidence="8 9">ATCC 51276</strain>
    </source>
</reference>
<evidence type="ECO:0000256" key="1">
    <source>
        <dbReference type="ARBA" id="ARBA00004651"/>
    </source>
</evidence>
<gene>
    <name evidence="8" type="ORF">HMPREF9333_01711</name>
</gene>
<dbReference type="AlphaFoldDB" id="G5GJH1"/>
<keyword evidence="5 6" id="KW-0472">Membrane</keyword>
<accession>G5GJH1</accession>
<dbReference type="Proteomes" id="UP000003011">
    <property type="component" value="Unassembled WGS sequence"/>
</dbReference>
<feature type="transmembrane region" description="Helical" evidence="6">
    <location>
        <begin position="257"/>
        <end position="281"/>
    </location>
</feature>
<evidence type="ECO:0000313" key="9">
    <source>
        <dbReference type="Proteomes" id="UP000003011"/>
    </source>
</evidence>
<evidence type="ECO:0000256" key="6">
    <source>
        <dbReference type="SAM" id="Phobius"/>
    </source>
</evidence>
<feature type="transmembrane region" description="Helical" evidence="6">
    <location>
        <begin position="737"/>
        <end position="759"/>
    </location>
</feature>
<name>G5GJH1_9FIRM</name>
<dbReference type="PANTHER" id="PTHR30287">
    <property type="entry name" value="MEMBRANE COMPONENT OF PREDICTED ABC SUPERFAMILY METABOLITE UPTAKE TRANSPORTER"/>
    <property type="match status" value="1"/>
</dbReference>
<dbReference type="EMBL" id="ACZL01000029">
    <property type="protein sequence ID" value="EHI55091.1"/>
    <property type="molecule type" value="Genomic_DNA"/>
</dbReference>
<dbReference type="InterPro" id="IPR003838">
    <property type="entry name" value="ABC3_permease_C"/>
</dbReference>
<keyword evidence="9" id="KW-1185">Reference proteome</keyword>
<organism evidence="8 9">
    <name type="scientific">Johnsonella ignava ATCC 51276</name>
    <dbReference type="NCBI Taxonomy" id="679200"/>
    <lineage>
        <taxon>Bacteria</taxon>
        <taxon>Bacillati</taxon>
        <taxon>Bacillota</taxon>
        <taxon>Clostridia</taxon>
        <taxon>Lachnospirales</taxon>
        <taxon>Lachnospiraceae</taxon>
        <taxon>Johnsonella</taxon>
    </lineage>
</organism>
<dbReference type="PANTHER" id="PTHR30287:SF2">
    <property type="entry name" value="BLL1001 PROTEIN"/>
    <property type="match status" value="1"/>
</dbReference>
<keyword evidence="3 6" id="KW-0812">Transmembrane</keyword>
<evidence type="ECO:0000256" key="2">
    <source>
        <dbReference type="ARBA" id="ARBA00022475"/>
    </source>
</evidence>
<dbReference type="InterPro" id="IPR038766">
    <property type="entry name" value="Membrane_comp_ABC_pdt"/>
</dbReference>
<sequence>MKLENWRKSMYWTLLKNDIKYNRLQSFNIAFFIILSVAFLAVAGQLTIRLNDSIHSLLEKAETPHLLQMHTGEINMERMKLFVESHPEIEEYQILEFLNIDQSLLAFNGVSLKDFVYDNGFSVQSPKFDYLLDLKGNKINPKIGEVYVPIFYQSAGLVKEGDILSIRDHRLKVTGFVRDSQMNSSISISKRFIINEEDYSSIKALGNPEYLIEFRLHDLKDSSKIEAAYAESGLESNGPPFLSYRLFKIVNAFSDGITIIALLLIGMLIIGISLLCIRFTLLAKLEEDYRELAVLKAIGISPAEIRLLFLAKYLFIAGISSIAGFFLSFLLKRPFLANMKMFFGETQESGLSYAAAFILSALIFLVIYLYMNKLSKRLKYLKLNENAVEEKEIFLHSLSNLPKMLQLVISDFFARKKMYFTLVSVFVLSVFILTIPMSIYSTISDKNFVNYLGVGVYDIRIDISETAKNEEALQALLKDLEKDPAVDKFELYTGKLVDYRTEEGTRQKLWIDSGKQSSFPIRYISGKAPLSDYEIALSKLASDELSKKEGDSITLLIGNEERVLRVSGIFSDLTNGGKTAKTNFRIDEGDTVWTVIPIRLHESSSVRDFMEDYTQRYSFARFADTETYLKQIFGNTIVMVENITKVALAACLFLVFLIVSLFVRMMYLKDRGQNAILKSIGFSNRSLYLQYMAKTVFSLSAGILAGNLLVLSVGDRLTGKILSLIGVSGVHFVRNPIFTYFLVPFAMLLSAVFATIIGVKGLSRMNIAEFLKEE</sequence>
<dbReference type="PATRIC" id="fig|679200.3.peg.1808"/>
<feature type="transmembrane region" description="Helical" evidence="6">
    <location>
        <begin position="351"/>
        <end position="371"/>
    </location>
</feature>
<feature type="transmembrane region" description="Helical" evidence="6">
    <location>
        <begin position="29"/>
        <end position="48"/>
    </location>
</feature>
<feature type="transmembrane region" description="Helical" evidence="6">
    <location>
        <begin position="313"/>
        <end position="331"/>
    </location>
</feature>
<dbReference type="eggNOG" id="COG0577">
    <property type="taxonomic scope" value="Bacteria"/>
</dbReference>
<proteinExistence type="predicted"/>
<evidence type="ECO:0000256" key="3">
    <source>
        <dbReference type="ARBA" id="ARBA00022692"/>
    </source>
</evidence>
<feature type="domain" description="ABC3 transporter permease C-terminal" evidence="7">
    <location>
        <begin position="647"/>
        <end position="767"/>
    </location>
</feature>
<dbReference type="Pfam" id="PF02687">
    <property type="entry name" value="FtsX"/>
    <property type="match status" value="2"/>
</dbReference>
<keyword evidence="4 6" id="KW-1133">Transmembrane helix</keyword>
<dbReference type="HOGENOM" id="CLU_011038_0_0_9"/>
<keyword evidence="2" id="KW-1003">Cell membrane</keyword>
<dbReference type="GO" id="GO:0005886">
    <property type="term" value="C:plasma membrane"/>
    <property type="evidence" value="ECO:0007669"/>
    <property type="project" value="UniProtKB-SubCell"/>
</dbReference>